<evidence type="ECO:0000259" key="8">
    <source>
        <dbReference type="Pfam" id="PF07669"/>
    </source>
</evidence>
<dbReference type="EC" id="2.1.1.72" evidence="1"/>
<evidence type="ECO:0000256" key="5">
    <source>
        <dbReference type="ARBA" id="ARBA00022747"/>
    </source>
</evidence>
<accession>A0A1X4Y049</accession>
<evidence type="ECO:0000256" key="7">
    <source>
        <dbReference type="ARBA" id="ARBA00047942"/>
    </source>
</evidence>
<protein>
    <recommendedName>
        <fullName evidence="1">site-specific DNA-methyltransferase (adenine-specific)</fullName>
        <ecNumber evidence="1">2.1.1.72</ecNumber>
    </recommendedName>
</protein>
<gene>
    <name evidence="10" type="ORF">DESAMIL20_273</name>
</gene>
<evidence type="ECO:0000313" key="10">
    <source>
        <dbReference type="EMBL" id="OSS43165.1"/>
    </source>
</evidence>
<comment type="caution">
    <text evidence="10">The sequence shown here is derived from an EMBL/GenBank/DDBJ whole genome shotgun (WGS) entry which is preliminary data.</text>
</comment>
<evidence type="ECO:0000256" key="6">
    <source>
        <dbReference type="ARBA" id="ARBA00023125"/>
    </source>
</evidence>
<sequence>MSEEYGKKDIRDMLEDQFVLEKFKKFVNILEGFDGSKEFSIPAQYIPDSFRSYVNDYKRIGQYETDKKDEIIDVLVVTLKNEITLERARSAQRNFIRRYLNGGRGNQLRDAALVAFIAKGSDNWRFSFVKMQYSFDERGKIKDDSTPAKRYSFIVGKNESSHTAQSRFLPLILEKKPSLAQIEEAFNVERVTDEFFNSYKALFIKTVDEIENIIKINQSIKNEFTSKNISKVDFAKKLLGQIVFLYFLQKKGWLGVEKDKSWGSGSRDFLRNLFEKAKTENKNFFSDYLEYLFYDALNNERSHQTDPSYHEYLGYRIPFLNGGLFEPYRDYDWKNINLLIPIPNELFSNQDKDGILDVFDLFNFTVKEDEPLEKEVAVDPELLGKIYENLNAIREDNFEEYKKAVKSDESRFNKKYGVYYTPREIVHFMAQNVLVEYLFENLKDKSQDLESLKEDLENFIFHSDKFKENDIKALENQDKIEKGEQKSSKYNPKISTFIQENASIIDNLLENVKIVDPAVGSGAFPIGLMHEIVKAREFLLDLYLKDSKKTAYDFKSHCIQNSLYGVDIDSGAIEITRLRFWLSLVVDEEDLNSIKPLPNLDYKLVAGDSLGQINVDLFRDFDRLEKLTDDYHNVTNFEQKKHLKQEIDKEIYELTGGQKEFDYYVYFSKIMRNGGFDIVMGNPPYIQLQKNHGELANLYERFKYEVFNRMGDIYTLFYEKGIKILKNSGHLCFITSNKWMRAGYGEKLRGFFIKYNPKILVDLGPGVFESATVDTNILLIQNSENKNLLKAISLKKEDKDDISKALNQNGLILSKLSKDAWFIGNNAEQKLKEKIEHIGKPLKDWDVNIYYGIKTGLNEALIIDSKKREEILANCKDEEERKRTEAIIKPILRGRDIKRYHYEWAGLWVIGTFPALHLNIDEYPAIKEYFISYFDIRQLEQSGKKYPELGFDARKKTGNNWFETQDQIAYYPEFEKEKLVWQELAQGAQFAYDTNGEFFISNTGYMLTGNRLKYVLGYFNSKLNEVIYDKWYCTKLGSTGIRWLNQHILEIPIPPTTHSNEPIVKQIESLVDTILDAKKQNPPSDTSHLERQIDQLVYQLYNLTEEEIKITGGIPNG</sequence>
<evidence type="ECO:0000256" key="4">
    <source>
        <dbReference type="ARBA" id="ARBA00022691"/>
    </source>
</evidence>
<evidence type="ECO:0000259" key="9">
    <source>
        <dbReference type="Pfam" id="PF12950"/>
    </source>
</evidence>
<keyword evidence="11" id="KW-1185">Reference proteome</keyword>
<keyword evidence="5" id="KW-0680">Restriction system</keyword>
<evidence type="ECO:0000256" key="2">
    <source>
        <dbReference type="ARBA" id="ARBA00022603"/>
    </source>
</evidence>
<dbReference type="AlphaFoldDB" id="A0A1X4Y049"/>
<dbReference type="GO" id="GO:0032259">
    <property type="term" value="P:methylation"/>
    <property type="evidence" value="ECO:0007669"/>
    <property type="project" value="UniProtKB-KW"/>
</dbReference>
<dbReference type="GO" id="GO:0009307">
    <property type="term" value="P:DNA restriction-modification system"/>
    <property type="evidence" value="ECO:0007669"/>
    <property type="project" value="UniProtKB-KW"/>
</dbReference>
<dbReference type="InterPro" id="IPR050953">
    <property type="entry name" value="N4_N6_ade-DNA_methylase"/>
</dbReference>
<name>A0A1X4Y049_9BACT</name>
<dbReference type="STRING" id="1562698.DESAMIL20_273"/>
<comment type="catalytic activity">
    <reaction evidence="7">
        <text>a 2'-deoxyadenosine in DNA + S-adenosyl-L-methionine = an N(6)-methyl-2'-deoxyadenosine in DNA + S-adenosyl-L-homocysteine + H(+)</text>
        <dbReference type="Rhea" id="RHEA:15197"/>
        <dbReference type="Rhea" id="RHEA-COMP:12418"/>
        <dbReference type="Rhea" id="RHEA-COMP:12419"/>
        <dbReference type="ChEBI" id="CHEBI:15378"/>
        <dbReference type="ChEBI" id="CHEBI:57856"/>
        <dbReference type="ChEBI" id="CHEBI:59789"/>
        <dbReference type="ChEBI" id="CHEBI:90615"/>
        <dbReference type="ChEBI" id="CHEBI:90616"/>
        <dbReference type="EC" id="2.1.1.72"/>
    </reaction>
</comment>
<dbReference type="Pfam" id="PF12950">
    <property type="entry name" value="TaqI_C"/>
    <property type="match status" value="1"/>
</dbReference>
<dbReference type="InterPro" id="IPR025931">
    <property type="entry name" value="TaqI_C"/>
</dbReference>
<dbReference type="EMBL" id="MDSU01000001">
    <property type="protein sequence ID" value="OSS43165.1"/>
    <property type="molecule type" value="Genomic_DNA"/>
</dbReference>
<dbReference type="Gene3D" id="3.40.50.150">
    <property type="entry name" value="Vaccinia Virus protein VP39"/>
    <property type="match status" value="1"/>
</dbReference>
<dbReference type="Pfam" id="PF07669">
    <property type="entry name" value="Eco57I"/>
    <property type="match status" value="1"/>
</dbReference>
<proteinExistence type="predicted"/>
<feature type="domain" description="Type II methyltransferase M.TaqI-like" evidence="8">
    <location>
        <begin position="561"/>
        <end position="763"/>
    </location>
</feature>
<dbReference type="PANTHER" id="PTHR33841">
    <property type="entry name" value="DNA METHYLTRANSFERASE YEEA-RELATED"/>
    <property type="match status" value="1"/>
</dbReference>
<dbReference type="Proteomes" id="UP000194141">
    <property type="component" value="Unassembled WGS sequence"/>
</dbReference>
<keyword evidence="2" id="KW-0489">Methyltransferase</keyword>
<evidence type="ECO:0000256" key="1">
    <source>
        <dbReference type="ARBA" id="ARBA00011900"/>
    </source>
</evidence>
<dbReference type="PANTHER" id="PTHR33841:SF1">
    <property type="entry name" value="DNA METHYLTRANSFERASE A"/>
    <property type="match status" value="1"/>
</dbReference>
<dbReference type="InterPro" id="IPR011639">
    <property type="entry name" value="MethylTrfase_TaqI-like_dom"/>
</dbReference>
<keyword evidence="3" id="KW-0808">Transferase</keyword>
<evidence type="ECO:0000256" key="3">
    <source>
        <dbReference type="ARBA" id="ARBA00022679"/>
    </source>
</evidence>
<evidence type="ECO:0000313" key="11">
    <source>
        <dbReference type="Proteomes" id="UP000194141"/>
    </source>
</evidence>
<keyword evidence="4" id="KW-0949">S-adenosyl-L-methionine</keyword>
<organism evidence="10 11">
    <name type="scientific">Desulfurella amilsii</name>
    <dbReference type="NCBI Taxonomy" id="1562698"/>
    <lineage>
        <taxon>Bacteria</taxon>
        <taxon>Pseudomonadati</taxon>
        <taxon>Campylobacterota</taxon>
        <taxon>Desulfurellia</taxon>
        <taxon>Desulfurellales</taxon>
        <taxon>Desulfurellaceae</taxon>
        <taxon>Desulfurella</taxon>
    </lineage>
</organism>
<dbReference type="SUPFAM" id="SSF53335">
    <property type="entry name" value="S-adenosyl-L-methionine-dependent methyltransferases"/>
    <property type="match status" value="1"/>
</dbReference>
<dbReference type="RefSeq" id="WP_086033083.1">
    <property type="nucleotide sequence ID" value="NZ_MDSU01000001.1"/>
</dbReference>
<keyword evidence="6" id="KW-0238">DNA-binding</keyword>
<dbReference type="OrthoDB" id="9784823at2"/>
<reference evidence="10 11" key="1">
    <citation type="journal article" date="2017" name="Front. Microbiol.">
        <title>Genome Sequence of Desulfurella amilsii Strain TR1 and Comparative Genomics of Desulfurellaceae Family.</title>
        <authorList>
            <person name="Florentino A.P."/>
            <person name="Stams A.J."/>
            <person name="Sanchez-Andrea I."/>
        </authorList>
    </citation>
    <scope>NUCLEOTIDE SEQUENCE [LARGE SCALE GENOMIC DNA]</scope>
    <source>
        <strain evidence="10 11">TR1</strain>
    </source>
</reference>
<dbReference type="InterPro" id="IPR029063">
    <property type="entry name" value="SAM-dependent_MTases_sf"/>
</dbReference>
<dbReference type="PRINTS" id="PR00507">
    <property type="entry name" value="N12N6MTFRASE"/>
</dbReference>
<feature type="domain" description="TaqI-like C-terminal specificity" evidence="9">
    <location>
        <begin position="889"/>
        <end position="1053"/>
    </location>
</feature>
<dbReference type="GO" id="GO:0009007">
    <property type="term" value="F:site-specific DNA-methyltransferase (adenine-specific) activity"/>
    <property type="evidence" value="ECO:0007669"/>
    <property type="project" value="UniProtKB-EC"/>
</dbReference>
<dbReference type="GO" id="GO:0003677">
    <property type="term" value="F:DNA binding"/>
    <property type="evidence" value="ECO:0007669"/>
    <property type="project" value="UniProtKB-KW"/>
</dbReference>